<name>A0A6V7TW33_MELEN</name>
<dbReference type="AlphaFoldDB" id="A0A6V7TW33"/>
<comment type="caution">
    <text evidence="1">The sequence shown here is derived from an EMBL/GenBank/DDBJ whole genome shotgun (WGS) entry which is preliminary data.</text>
</comment>
<accession>A0A6V7TW33</accession>
<reference evidence="1 2" key="1">
    <citation type="submission" date="2020-08" db="EMBL/GenBank/DDBJ databases">
        <authorList>
            <person name="Koutsovoulos G."/>
            <person name="Danchin GJ E."/>
        </authorList>
    </citation>
    <scope>NUCLEOTIDE SEQUENCE [LARGE SCALE GENOMIC DNA]</scope>
</reference>
<gene>
    <name evidence="1" type="ORF">MENT_LOCUS4740</name>
</gene>
<proteinExistence type="predicted"/>
<sequence length="116" mass="13700">MKTERKSLPPELLPEIIDNLPIDLRWSELRISLYFDAFLFKKQSKQIISIKKFLYQLYQLFKSANTCLKNWKPLLASDDSTLSNLRNRLDQLCGPYYVLVIWLPMNQNISPPLLKI</sequence>
<protein>
    <submittedName>
        <fullName evidence="1">Uncharacterized protein</fullName>
    </submittedName>
</protein>
<evidence type="ECO:0000313" key="2">
    <source>
        <dbReference type="Proteomes" id="UP000580250"/>
    </source>
</evidence>
<organism evidence="1 2">
    <name type="scientific">Meloidogyne enterolobii</name>
    <name type="common">Root-knot nematode worm</name>
    <name type="synonym">Meloidogyne mayaguensis</name>
    <dbReference type="NCBI Taxonomy" id="390850"/>
    <lineage>
        <taxon>Eukaryota</taxon>
        <taxon>Metazoa</taxon>
        <taxon>Ecdysozoa</taxon>
        <taxon>Nematoda</taxon>
        <taxon>Chromadorea</taxon>
        <taxon>Rhabditida</taxon>
        <taxon>Tylenchina</taxon>
        <taxon>Tylenchomorpha</taxon>
        <taxon>Tylenchoidea</taxon>
        <taxon>Meloidogynidae</taxon>
        <taxon>Meloidogyninae</taxon>
        <taxon>Meloidogyne</taxon>
    </lineage>
</organism>
<dbReference type="Proteomes" id="UP000580250">
    <property type="component" value="Unassembled WGS sequence"/>
</dbReference>
<dbReference type="EMBL" id="CAJEWN010000016">
    <property type="protein sequence ID" value="CAD2135472.1"/>
    <property type="molecule type" value="Genomic_DNA"/>
</dbReference>
<evidence type="ECO:0000313" key="1">
    <source>
        <dbReference type="EMBL" id="CAD2135472.1"/>
    </source>
</evidence>